<dbReference type="PANTHER" id="PTHR28581">
    <property type="entry name" value="CONSORTIN"/>
    <property type="match status" value="1"/>
</dbReference>
<feature type="compositionally biased region" description="Polar residues" evidence="1">
    <location>
        <begin position="145"/>
        <end position="161"/>
    </location>
</feature>
<feature type="region of interest" description="Disordered" evidence="1">
    <location>
        <begin position="140"/>
        <end position="251"/>
    </location>
</feature>
<keyword evidence="2" id="KW-0812">Transmembrane</keyword>
<feature type="compositionally biased region" description="Acidic residues" evidence="1">
    <location>
        <begin position="197"/>
        <end position="217"/>
    </location>
</feature>
<dbReference type="GO" id="GO:0071253">
    <property type="term" value="F:connexin binding"/>
    <property type="evidence" value="ECO:0007669"/>
    <property type="project" value="InterPro"/>
</dbReference>
<dbReference type="InterPro" id="IPR054132">
    <property type="entry name" value="Consortin_N"/>
</dbReference>
<feature type="domain" description="Consortin N-terminal" evidence="4">
    <location>
        <begin position="56"/>
        <end position="107"/>
    </location>
</feature>
<feature type="region of interest" description="Disordered" evidence="1">
    <location>
        <begin position="263"/>
        <end position="297"/>
    </location>
</feature>
<keyword evidence="2" id="KW-1133">Transmembrane helix</keyword>
<protein>
    <submittedName>
        <fullName evidence="5">Consortin, connexin sorting protein</fullName>
    </submittedName>
</protein>
<dbReference type="AlphaFoldDB" id="A0A1A7WIS8"/>
<dbReference type="EMBL" id="HADW01004091">
    <property type="protein sequence ID" value="SBP05491.1"/>
    <property type="molecule type" value="Transcribed_RNA"/>
</dbReference>
<dbReference type="PANTHER" id="PTHR28581:SF1">
    <property type="entry name" value="CONSORTIN"/>
    <property type="match status" value="1"/>
</dbReference>
<name>A0A1A7WIS8_9TELE</name>
<organism evidence="5">
    <name type="scientific">Iconisemion striatum</name>
    <dbReference type="NCBI Taxonomy" id="60296"/>
    <lineage>
        <taxon>Eukaryota</taxon>
        <taxon>Metazoa</taxon>
        <taxon>Chordata</taxon>
        <taxon>Craniata</taxon>
        <taxon>Vertebrata</taxon>
        <taxon>Euteleostomi</taxon>
        <taxon>Actinopterygii</taxon>
        <taxon>Neopterygii</taxon>
        <taxon>Teleostei</taxon>
        <taxon>Neoteleostei</taxon>
        <taxon>Acanthomorphata</taxon>
        <taxon>Ovalentaria</taxon>
        <taxon>Atherinomorphae</taxon>
        <taxon>Cyprinodontiformes</taxon>
        <taxon>Nothobranchiidae</taxon>
        <taxon>Iconisemion</taxon>
    </lineage>
</organism>
<reference evidence="5" key="2">
    <citation type="submission" date="2016-06" db="EMBL/GenBank/DDBJ databases">
        <title>The genome of a short-lived fish provides insights into sex chromosome evolution and the genetic control of aging.</title>
        <authorList>
            <person name="Reichwald K."/>
            <person name="Felder M."/>
            <person name="Petzold A."/>
            <person name="Koch P."/>
            <person name="Groth M."/>
            <person name="Platzer M."/>
        </authorList>
    </citation>
    <scope>NUCLEOTIDE SEQUENCE</scope>
    <source>
        <tissue evidence="5">Brain</tissue>
    </source>
</reference>
<sequence length="366" mass="40922">MGNKNTSLPRGPDAVQTLKQEALSDDVTGVVSTDDPQSLSPELLAALQYLREDDDDYCLLPQSLHQIAEAYSLKEDYQWAIQFLQLEKLYHERVLSNLTALQEDWESQLKEDTELTSDTDGISQKHIETLDHICRTHHRPAVRVSQETQRNSQTETQILQSSHKEANSCDGEEDQNTISESELSSSQMSQEEKQDGGEEAYEEGQEVEEEEQETPEEEVVKVEWPTGVPQASDKDLAKLSHTERNSSPDGLVSILKRRRASLDGLPPPCSSSSSISCSDKHNSKRKVHFSEPDDGAEQDEVGGDSCLILLLLCFLTVVISIGGTALYCTLVDTYSTICTDFSHNMDFYMSNVRGVFQSLGWLPSWT</sequence>
<dbReference type="GO" id="GO:0005886">
    <property type="term" value="C:plasma membrane"/>
    <property type="evidence" value="ECO:0007669"/>
    <property type="project" value="TreeGrafter"/>
</dbReference>
<gene>
    <name evidence="5" type="primary">CNST</name>
</gene>
<dbReference type="EMBL" id="HADX01011116">
    <property type="protein sequence ID" value="SBP33348.1"/>
    <property type="molecule type" value="Transcribed_RNA"/>
</dbReference>
<reference evidence="5" key="1">
    <citation type="submission" date="2016-05" db="EMBL/GenBank/DDBJ databases">
        <authorList>
            <person name="Lavstsen T."/>
            <person name="Jespersen J.S."/>
        </authorList>
    </citation>
    <scope>NUCLEOTIDE SEQUENCE</scope>
    <source>
        <tissue evidence="5">Brain</tissue>
    </source>
</reference>
<evidence type="ECO:0000256" key="1">
    <source>
        <dbReference type="SAM" id="MobiDB-lite"/>
    </source>
</evidence>
<evidence type="ECO:0000313" key="5">
    <source>
        <dbReference type="EMBL" id="SBP05491.1"/>
    </source>
</evidence>
<feature type="transmembrane region" description="Helical" evidence="2">
    <location>
        <begin position="307"/>
        <end position="327"/>
    </location>
</feature>
<dbReference type="GO" id="GO:0030133">
    <property type="term" value="C:transport vesicle"/>
    <property type="evidence" value="ECO:0007669"/>
    <property type="project" value="TreeGrafter"/>
</dbReference>
<keyword evidence="2" id="KW-0472">Membrane</keyword>
<feature type="domain" description="Consortin C-terminal" evidence="3">
    <location>
        <begin position="246"/>
        <end position="359"/>
    </location>
</feature>
<dbReference type="Pfam" id="PF22883">
    <property type="entry name" value="Consortin_N"/>
    <property type="match status" value="1"/>
</dbReference>
<dbReference type="GO" id="GO:0042998">
    <property type="term" value="P:positive regulation of Golgi to plasma membrane protein transport"/>
    <property type="evidence" value="ECO:0007669"/>
    <property type="project" value="InterPro"/>
</dbReference>
<feature type="compositionally biased region" description="Low complexity" evidence="1">
    <location>
        <begin position="179"/>
        <end position="189"/>
    </location>
</feature>
<dbReference type="InterPro" id="IPR028129">
    <property type="entry name" value="Consortin_C"/>
</dbReference>
<proteinExistence type="predicted"/>
<evidence type="ECO:0000259" key="3">
    <source>
        <dbReference type="Pfam" id="PF15281"/>
    </source>
</evidence>
<dbReference type="InterPro" id="IPR042318">
    <property type="entry name" value="Consortin"/>
</dbReference>
<dbReference type="Pfam" id="PF15281">
    <property type="entry name" value="Consortin_C"/>
    <property type="match status" value="1"/>
</dbReference>
<accession>A0A1A7WIS8</accession>
<evidence type="ECO:0000259" key="4">
    <source>
        <dbReference type="Pfam" id="PF22883"/>
    </source>
</evidence>
<evidence type="ECO:0000256" key="2">
    <source>
        <dbReference type="SAM" id="Phobius"/>
    </source>
</evidence>
<feature type="compositionally biased region" description="Basic and acidic residues" evidence="1">
    <location>
        <begin position="232"/>
        <end position="246"/>
    </location>
</feature>
<dbReference type="GO" id="GO:0005802">
    <property type="term" value="C:trans-Golgi network"/>
    <property type="evidence" value="ECO:0007669"/>
    <property type="project" value="InterPro"/>
</dbReference>